<dbReference type="PANTHER" id="PTHR37833:SF1">
    <property type="entry name" value="SIGNAL PEPTIDE PROTEIN"/>
    <property type="match status" value="1"/>
</dbReference>
<name>A0ABV5JA45_9BACT</name>
<keyword evidence="4" id="KW-1185">Reference proteome</keyword>
<accession>A0ABV5JA45</accession>
<dbReference type="Pfam" id="PF07610">
    <property type="entry name" value="DUF1573"/>
    <property type="match status" value="1"/>
</dbReference>
<gene>
    <name evidence="3" type="ORF">ACFFUR_14585</name>
</gene>
<feature type="signal peptide" evidence="2">
    <location>
        <begin position="1"/>
        <end position="19"/>
    </location>
</feature>
<protein>
    <submittedName>
        <fullName evidence="3">DUF1573 domain-containing protein</fullName>
    </submittedName>
</protein>
<keyword evidence="2" id="KW-0732">Signal</keyword>
<evidence type="ECO:0000313" key="4">
    <source>
        <dbReference type="Proteomes" id="UP001589654"/>
    </source>
</evidence>
<dbReference type="InterPro" id="IPR013783">
    <property type="entry name" value="Ig-like_fold"/>
</dbReference>
<dbReference type="RefSeq" id="WP_290248343.1">
    <property type="nucleotide sequence ID" value="NZ_JAUFQT010000001.1"/>
</dbReference>
<feature type="region of interest" description="Disordered" evidence="1">
    <location>
        <begin position="26"/>
        <end position="47"/>
    </location>
</feature>
<comment type="caution">
    <text evidence="3">The sequence shown here is derived from an EMBL/GenBank/DDBJ whole genome shotgun (WGS) entry which is preliminary data.</text>
</comment>
<evidence type="ECO:0000313" key="3">
    <source>
        <dbReference type="EMBL" id="MFB9213040.1"/>
    </source>
</evidence>
<reference evidence="3 4" key="1">
    <citation type="submission" date="2024-09" db="EMBL/GenBank/DDBJ databases">
        <authorList>
            <person name="Sun Q."/>
            <person name="Mori K."/>
        </authorList>
    </citation>
    <scope>NUCLEOTIDE SEQUENCE [LARGE SCALE GENOMIC DNA]</scope>
    <source>
        <strain evidence="3 4">CECT 7682</strain>
    </source>
</reference>
<proteinExistence type="predicted"/>
<dbReference type="EMBL" id="JBHMEW010000065">
    <property type="protein sequence ID" value="MFB9213040.1"/>
    <property type="molecule type" value="Genomic_DNA"/>
</dbReference>
<dbReference type="Proteomes" id="UP001589654">
    <property type="component" value="Unassembled WGS sequence"/>
</dbReference>
<dbReference type="Gene3D" id="2.60.40.10">
    <property type="entry name" value="Immunoglobulins"/>
    <property type="match status" value="1"/>
</dbReference>
<dbReference type="InterPro" id="IPR011467">
    <property type="entry name" value="DUF1573"/>
</dbReference>
<evidence type="ECO:0000256" key="2">
    <source>
        <dbReference type="SAM" id="SignalP"/>
    </source>
</evidence>
<evidence type="ECO:0000256" key="1">
    <source>
        <dbReference type="SAM" id="MobiDB-lite"/>
    </source>
</evidence>
<organism evidence="3 4">
    <name type="scientific">Echinicola jeungdonensis</name>
    <dbReference type="NCBI Taxonomy" id="709343"/>
    <lineage>
        <taxon>Bacteria</taxon>
        <taxon>Pseudomonadati</taxon>
        <taxon>Bacteroidota</taxon>
        <taxon>Cytophagia</taxon>
        <taxon>Cytophagales</taxon>
        <taxon>Cyclobacteriaceae</taxon>
        <taxon>Echinicola</taxon>
    </lineage>
</organism>
<dbReference type="PANTHER" id="PTHR37833">
    <property type="entry name" value="LIPOPROTEIN-RELATED"/>
    <property type="match status" value="1"/>
</dbReference>
<feature type="chain" id="PRO_5045100870" evidence="2">
    <location>
        <begin position="20"/>
        <end position="151"/>
    </location>
</feature>
<sequence>MKKLVLLMFAAAMAFAVQAQEVETEKVESQKEEVKSAEAEKTEKKSGPVITFKEKSKDFGDITQGDKVQHTFKLTNTGNEVLKISNVAATCGCTVPSWPKEPIAPGESAEIKVTFNSAGKMGKQNSVVRIYSNATEPIEKVSLISNVKRKG</sequence>